<gene>
    <name evidence="1" type="ORF">ONB1V03_LOCUS14253</name>
</gene>
<evidence type="ECO:0000313" key="2">
    <source>
        <dbReference type="Proteomes" id="UP000728032"/>
    </source>
</evidence>
<keyword evidence="2" id="KW-1185">Reference proteome</keyword>
<protein>
    <submittedName>
        <fullName evidence="1">Uncharacterized protein</fullName>
    </submittedName>
</protein>
<accession>A0A7R9QUT4</accession>
<proteinExistence type="predicted"/>
<dbReference type="AlphaFoldDB" id="A0A7R9QUT4"/>
<name>A0A7R9QUT4_9ACAR</name>
<reference evidence="1" key="1">
    <citation type="submission" date="2020-11" db="EMBL/GenBank/DDBJ databases">
        <authorList>
            <person name="Tran Van P."/>
        </authorList>
    </citation>
    <scope>NUCLEOTIDE SEQUENCE</scope>
</reference>
<evidence type="ECO:0000313" key="1">
    <source>
        <dbReference type="EMBL" id="CAD7657627.1"/>
    </source>
</evidence>
<sequence>MLIENDVEPKMNYAVKKGLNLIIPNSGDIIEGVTGLVNTAKDALSDRQSADGQVTAVKERVDGHIAIIKRTFKYILGRIEMLVPAII</sequence>
<dbReference type="Proteomes" id="UP000728032">
    <property type="component" value="Unassembled WGS sequence"/>
</dbReference>
<dbReference type="EMBL" id="CAJPVJ010013377">
    <property type="protein sequence ID" value="CAG2174813.1"/>
    <property type="molecule type" value="Genomic_DNA"/>
</dbReference>
<organism evidence="1">
    <name type="scientific">Oppiella nova</name>
    <dbReference type="NCBI Taxonomy" id="334625"/>
    <lineage>
        <taxon>Eukaryota</taxon>
        <taxon>Metazoa</taxon>
        <taxon>Ecdysozoa</taxon>
        <taxon>Arthropoda</taxon>
        <taxon>Chelicerata</taxon>
        <taxon>Arachnida</taxon>
        <taxon>Acari</taxon>
        <taxon>Acariformes</taxon>
        <taxon>Sarcoptiformes</taxon>
        <taxon>Oribatida</taxon>
        <taxon>Brachypylina</taxon>
        <taxon>Oppioidea</taxon>
        <taxon>Oppiidae</taxon>
        <taxon>Oppiella</taxon>
    </lineage>
</organism>
<dbReference type="EMBL" id="OC928202">
    <property type="protein sequence ID" value="CAD7657627.1"/>
    <property type="molecule type" value="Genomic_DNA"/>
</dbReference>